<dbReference type="SUPFAM" id="SSF52540">
    <property type="entry name" value="P-loop containing nucleoside triphosphate hydrolases"/>
    <property type="match status" value="1"/>
</dbReference>
<dbReference type="Pfam" id="PF17784">
    <property type="entry name" value="Sulfotransfer_4"/>
    <property type="match status" value="1"/>
</dbReference>
<evidence type="ECO:0000313" key="2">
    <source>
        <dbReference type="Proteomes" id="UP000781932"/>
    </source>
</evidence>
<dbReference type="InterPro" id="IPR027417">
    <property type="entry name" value="P-loop_NTPase"/>
</dbReference>
<reference evidence="1" key="1">
    <citation type="submission" date="2020-03" db="EMBL/GenBank/DDBJ databases">
        <authorList>
            <person name="He L."/>
        </authorList>
    </citation>
    <scope>NUCLEOTIDE SEQUENCE</scope>
    <source>
        <strain evidence="1">CkLH20</strain>
    </source>
</reference>
<gene>
    <name evidence="1" type="ORF">CkaCkLH20_10186</name>
</gene>
<comment type="caution">
    <text evidence="1">The sequence shown here is derived from an EMBL/GenBank/DDBJ whole genome shotgun (WGS) entry which is preliminary data.</text>
</comment>
<dbReference type="InterPro" id="IPR040632">
    <property type="entry name" value="Sulfotransfer_4"/>
</dbReference>
<evidence type="ECO:0000313" key="1">
    <source>
        <dbReference type="EMBL" id="KAF9872359.1"/>
    </source>
</evidence>
<accession>A0A9P6HXH2</accession>
<dbReference type="Gene3D" id="3.40.50.300">
    <property type="entry name" value="P-loop containing nucleotide triphosphate hydrolases"/>
    <property type="match status" value="1"/>
</dbReference>
<reference evidence="1" key="2">
    <citation type="submission" date="2020-11" db="EMBL/GenBank/DDBJ databases">
        <title>Whole genome sequencing of Colletotrichum sp.</title>
        <authorList>
            <person name="Li H."/>
        </authorList>
    </citation>
    <scope>NUCLEOTIDE SEQUENCE</scope>
    <source>
        <strain evidence="1">CkLH20</strain>
    </source>
</reference>
<evidence type="ECO:0008006" key="3">
    <source>
        <dbReference type="Google" id="ProtNLM"/>
    </source>
</evidence>
<sequence>MSTQILGRRSNGTFGFYNALKILGYKPYHQAEVFANGAHHARMMDDAVHACNFGRGKPFNRQDFDKWLGDYDSITDIPAWFLRDLVAAYPDAKFVLIERDPEAWRKSIAKTFLPFGEFLASPAMRLVSLVDPYTCHISRLGEGFGRVLYGGYTGPDKDKALMEAVKVYNNHNKTAKELVPPEKLLVIRLEDGLGWEKICQFLGHEVPDVPYPRVNDAEGFQKLVMDDFFKAWTKTALKLASLVVPLIGASVWYARQR</sequence>
<organism evidence="1 2">
    <name type="scientific">Colletotrichum karsti</name>
    <dbReference type="NCBI Taxonomy" id="1095194"/>
    <lineage>
        <taxon>Eukaryota</taxon>
        <taxon>Fungi</taxon>
        <taxon>Dikarya</taxon>
        <taxon>Ascomycota</taxon>
        <taxon>Pezizomycotina</taxon>
        <taxon>Sordariomycetes</taxon>
        <taxon>Hypocreomycetidae</taxon>
        <taxon>Glomerellales</taxon>
        <taxon>Glomerellaceae</taxon>
        <taxon>Colletotrichum</taxon>
        <taxon>Colletotrichum boninense species complex</taxon>
    </lineage>
</organism>
<dbReference type="OrthoDB" id="408152at2759"/>
<dbReference type="RefSeq" id="XP_038741820.1">
    <property type="nucleotide sequence ID" value="XM_038892900.1"/>
</dbReference>
<keyword evidence="2" id="KW-1185">Reference proteome</keyword>
<dbReference type="EMBL" id="JAATWM020000038">
    <property type="protein sequence ID" value="KAF9872359.1"/>
    <property type="molecule type" value="Genomic_DNA"/>
</dbReference>
<dbReference type="PANTHER" id="PTHR36978">
    <property type="entry name" value="P-LOOP CONTAINING NUCLEOTIDE TRIPHOSPHATE HYDROLASE"/>
    <property type="match status" value="1"/>
</dbReference>
<dbReference type="AlphaFoldDB" id="A0A9P6HXH2"/>
<proteinExistence type="predicted"/>
<name>A0A9P6HXH2_9PEZI</name>
<dbReference type="PANTHER" id="PTHR36978:SF4">
    <property type="entry name" value="P-LOOP CONTAINING NUCLEOSIDE TRIPHOSPHATE HYDROLASE PROTEIN"/>
    <property type="match status" value="1"/>
</dbReference>
<dbReference type="Proteomes" id="UP000781932">
    <property type="component" value="Unassembled WGS sequence"/>
</dbReference>
<protein>
    <recommendedName>
        <fullName evidence="3">P-loop containing nucleoside triphosphate hydrolase protein</fullName>
    </recommendedName>
</protein>
<dbReference type="GeneID" id="62165974"/>